<sequence>MTDQVEEPTWNDGALPEQAQTNDWTPGAQESYDAVTGRGSRGVTSDDAHSGFHQWANQRLAGSGNDTGQNRAGDAVGSDVRVSGRDSDGSLLYNGRSNYSNSGMNMLHSATAPITAGLNTYKNVSKIEGLSDWDGIANAVTGLAGDIGSVMDMAKNYEAFVEHITDPKFDPVQWLAGTVIDFLIQLFQPLEDLVGMVSGNETRMRKSAEMWVKVSEGAQQTGEYIAATGEAELASWVGEDGDAARTRVGELGQSVSVMGYVAIGMNALLLQMADLAKLLRQDIVDLIAKGVSWMLTALLPQVAAGIATFGATVATAIASGIARVASLVMKALNSIAKVLRIAEGAAKVVSTIAEILEKIRPVLDFLREHRTAVVNSTRIAQQAVQ</sequence>
<reference evidence="3" key="1">
    <citation type="submission" date="2016-10" db="EMBL/GenBank/DDBJ databases">
        <authorList>
            <person name="Varghese N."/>
            <person name="Submissions S."/>
        </authorList>
    </citation>
    <scope>NUCLEOTIDE SEQUENCE [LARGE SCALE GENOMIC DNA]</scope>
    <source>
        <strain evidence="3">CGMCC 4.3516</strain>
    </source>
</reference>
<protein>
    <recommendedName>
        <fullName evidence="4">PPE family protein</fullName>
    </recommendedName>
</protein>
<dbReference type="Proteomes" id="UP000198949">
    <property type="component" value="Unassembled WGS sequence"/>
</dbReference>
<organism evidence="2 3">
    <name type="scientific">Glycomyces harbinensis</name>
    <dbReference type="NCBI Taxonomy" id="58114"/>
    <lineage>
        <taxon>Bacteria</taxon>
        <taxon>Bacillati</taxon>
        <taxon>Actinomycetota</taxon>
        <taxon>Actinomycetes</taxon>
        <taxon>Glycomycetales</taxon>
        <taxon>Glycomycetaceae</taxon>
        <taxon>Glycomyces</taxon>
    </lineage>
</organism>
<dbReference type="RefSeq" id="WP_091040114.1">
    <property type="nucleotide sequence ID" value="NZ_FNAD01000020.1"/>
</dbReference>
<keyword evidence="3" id="KW-1185">Reference proteome</keyword>
<evidence type="ECO:0008006" key="4">
    <source>
        <dbReference type="Google" id="ProtNLM"/>
    </source>
</evidence>
<gene>
    <name evidence="2" type="ORF">SAMN05216270_1203</name>
</gene>
<dbReference type="OrthoDB" id="5180306at2"/>
<feature type="region of interest" description="Disordered" evidence="1">
    <location>
        <begin position="1"/>
        <end position="89"/>
    </location>
</feature>
<evidence type="ECO:0000313" key="3">
    <source>
        <dbReference type="Proteomes" id="UP000198949"/>
    </source>
</evidence>
<dbReference type="STRING" id="58114.SAMN05216270_1203"/>
<dbReference type="EMBL" id="FNAD01000020">
    <property type="protein sequence ID" value="SDE39127.1"/>
    <property type="molecule type" value="Genomic_DNA"/>
</dbReference>
<name>A0A1G7CIG6_9ACTN</name>
<proteinExistence type="predicted"/>
<evidence type="ECO:0000256" key="1">
    <source>
        <dbReference type="SAM" id="MobiDB-lite"/>
    </source>
</evidence>
<dbReference type="AlphaFoldDB" id="A0A1G7CIG6"/>
<accession>A0A1G7CIG6</accession>
<evidence type="ECO:0000313" key="2">
    <source>
        <dbReference type="EMBL" id="SDE39127.1"/>
    </source>
</evidence>